<keyword evidence="3" id="KW-1185">Reference proteome</keyword>
<dbReference type="InterPro" id="IPR006699">
    <property type="entry name" value="GlpP"/>
</dbReference>
<dbReference type="InterPro" id="IPR013785">
    <property type="entry name" value="Aldolase_TIM"/>
</dbReference>
<dbReference type="OrthoDB" id="9799580at2"/>
<keyword evidence="1" id="KW-0319">Glycerol metabolism</keyword>
<dbReference type="RefSeq" id="WP_132768167.1">
    <property type="nucleotide sequence ID" value="NZ_SMAB01000006.1"/>
</dbReference>
<comment type="caution">
    <text evidence="2">The sequence shown here is derived from an EMBL/GenBank/DDBJ whole genome shotgun (WGS) entry which is preliminary data.</text>
</comment>
<dbReference type="PANTHER" id="PTHR35787">
    <property type="entry name" value="GLYCEROL UPTAKE OPERON ANTITERMINATOR REGULATORY PROTEIN"/>
    <property type="match status" value="1"/>
</dbReference>
<evidence type="ECO:0000313" key="2">
    <source>
        <dbReference type="EMBL" id="TCS83182.1"/>
    </source>
</evidence>
<dbReference type="GO" id="GO:0045893">
    <property type="term" value="P:positive regulation of DNA-templated transcription"/>
    <property type="evidence" value="ECO:0007669"/>
    <property type="project" value="TreeGrafter"/>
</dbReference>
<dbReference type="Proteomes" id="UP000295788">
    <property type="component" value="Unassembled WGS sequence"/>
</dbReference>
<dbReference type="AlphaFoldDB" id="A0A4R3KIY7"/>
<dbReference type="SUPFAM" id="SSF110391">
    <property type="entry name" value="GlpP-like"/>
    <property type="match status" value="1"/>
</dbReference>
<dbReference type="GO" id="GO:0001072">
    <property type="term" value="F:transcription antitermination factor activity, RNA binding"/>
    <property type="evidence" value="ECO:0007669"/>
    <property type="project" value="TreeGrafter"/>
</dbReference>
<evidence type="ECO:0000256" key="1">
    <source>
        <dbReference type="PIRNR" id="PIRNR016897"/>
    </source>
</evidence>
<sequence length="186" mass="20761">MAFHGQKIIPAIRNMKDFETILKSDFEYFILLDSHINQLKSISEYAKKAGKKLLLHGDLIHGLKNDEYATQFIAQEFKPAGLISTKSQMITTAKKKGIMAIQRLFLIDTTALEAGYKLIEKTKPDYIEILPGVIPTNIIKEISQKTGIPLLAGGLINTKEDIEIALNAGVVAITTSKKELWIYDSK</sequence>
<keyword evidence="1" id="KW-0804">Transcription</keyword>
<accession>A0A4R3KIY7</accession>
<evidence type="ECO:0000313" key="3">
    <source>
        <dbReference type="Proteomes" id="UP000295788"/>
    </source>
</evidence>
<dbReference type="PIRSF" id="PIRSF016897">
    <property type="entry name" value="GlpP"/>
    <property type="match status" value="1"/>
</dbReference>
<gene>
    <name evidence="2" type="ORF">EDD72_106110</name>
</gene>
<dbReference type="Pfam" id="PF04309">
    <property type="entry name" value="G3P_antiterm"/>
    <property type="match status" value="1"/>
</dbReference>
<dbReference type="GO" id="GO:0003723">
    <property type="term" value="F:RNA binding"/>
    <property type="evidence" value="ECO:0007669"/>
    <property type="project" value="UniProtKB-KW"/>
</dbReference>
<organism evidence="2 3">
    <name type="scientific">Tepidibacillus fermentans</name>
    <dbReference type="NCBI Taxonomy" id="1281767"/>
    <lineage>
        <taxon>Bacteria</taxon>
        <taxon>Bacillati</taxon>
        <taxon>Bacillota</taxon>
        <taxon>Bacilli</taxon>
        <taxon>Bacillales</taxon>
        <taxon>Bacillaceae</taxon>
        <taxon>Tepidibacillus</taxon>
    </lineage>
</organism>
<keyword evidence="1" id="KW-0805">Transcription regulation</keyword>
<protein>
    <recommendedName>
        <fullName evidence="1">Glycerol uptake operon antiterminator regulatory protein</fullName>
    </recommendedName>
</protein>
<dbReference type="GO" id="GO:0006071">
    <property type="term" value="P:glycerol metabolic process"/>
    <property type="evidence" value="ECO:0007669"/>
    <property type="project" value="UniProtKB-UniRule"/>
</dbReference>
<keyword evidence="1" id="KW-0694">RNA-binding</keyword>
<proteinExistence type="predicted"/>
<comment type="function">
    <text evidence="1">Regulates expression of the glpD operon. In the presence of glycerol 3-phosphate (G3P) causes antitermination of transcription of glpD at the inverted repeat of the leader region to enhance its transcription. Binds and stabilizes glpD leader mRNA.</text>
</comment>
<name>A0A4R3KIY7_9BACI</name>
<dbReference type="PANTHER" id="PTHR35787:SF1">
    <property type="entry name" value="GLYCEROL UPTAKE OPERON ANTITERMINATOR REGULATORY PROTEIN"/>
    <property type="match status" value="1"/>
</dbReference>
<dbReference type="Gene3D" id="3.20.20.70">
    <property type="entry name" value="Aldolase class I"/>
    <property type="match status" value="1"/>
</dbReference>
<reference evidence="2 3" key="1">
    <citation type="submission" date="2019-03" db="EMBL/GenBank/DDBJ databases">
        <title>Genomic Encyclopedia of Type Strains, Phase IV (KMG-IV): sequencing the most valuable type-strain genomes for metagenomic binning, comparative biology and taxonomic classification.</title>
        <authorList>
            <person name="Goeker M."/>
        </authorList>
    </citation>
    <scope>NUCLEOTIDE SEQUENCE [LARGE SCALE GENOMIC DNA]</scope>
    <source>
        <strain evidence="2 3">DSM 23802</strain>
    </source>
</reference>
<dbReference type="EMBL" id="SMAB01000006">
    <property type="protein sequence ID" value="TCS83182.1"/>
    <property type="molecule type" value="Genomic_DNA"/>
</dbReference>